<dbReference type="EMBL" id="LQNU01000055">
    <property type="protein sequence ID" value="KZE80715.1"/>
    <property type="molecule type" value="Genomic_DNA"/>
</dbReference>
<evidence type="ECO:0000313" key="3">
    <source>
        <dbReference type="Proteomes" id="UP000076630"/>
    </source>
</evidence>
<dbReference type="Proteomes" id="UP000076630">
    <property type="component" value="Unassembled WGS sequence"/>
</dbReference>
<evidence type="ECO:0000256" key="1">
    <source>
        <dbReference type="SAM" id="SignalP"/>
    </source>
</evidence>
<feature type="chain" id="PRO_5007827091" description="Starch-binding associating with outer membrane" evidence="1">
    <location>
        <begin position="22"/>
        <end position="552"/>
    </location>
</feature>
<dbReference type="InterPro" id="IPR011990">
    <property type="entry name" value="TPR-like_helical_dom_sf"/>
</dbReference>
<gene>
    <name evidence="2" type="ORF">AV926_09870</name>
</gene>
<reference evidence="2 3" key="1">
    <citation type="submission" date="2016-01" db="EMBL/GenBank/DDBJ databases">
        <title>Whole genome sequencing of Myroides marinus L41.</title>
        <authorList>
            <person name="Hong K.W."/>
        </authorList>
    </citation>
    <scope>NUCLEOTIDE SEQUENCE [LARGE SCALE GENOMIC DNA]</scope>
    <source>
        <strain evidence="2 3">L41</strain>
    </source>
</reference>
<name>A0A161SH45_9FLAO</name>
<feature type="signal peptide" evidence="1">
    <location>
        <begin position="1"/>
        <end position="21"/>
    </location>
</feature>
<comment type="caution">
    <text evidence="2">The sequence shown here is derived from an EMBL/GenBank/DDBJ whole genome shotgun (WGS) entry which is preliminary data.</text>
</comment>
<accession>A0A161SH45</accession>
<dbReference type="PROSITE" id="PS51257">
    <property type="entry name" value="PROKAR_LIPOPROTEIN"/>
    <property type="match status" value="1"/>
</dbReference>
<dbReference type="InterPro" id="IPR041662">
    <property type="entry name" value="SusD-like_2"/>
</dbReference>
<keyword evidence="1" id="KW-0732">Signal</keyword>
<proteinExistence type="predicted"/>
<dbReference type="SUPFAM" id="SSF48452">
    <property type="entry name" value="TPR-like"/>
    <property type="match status" value="1"/>
</dbReference>
<dbReference type="RefSeq" id="WP_038987493.1">
    <property type="nucleotide sequence ID" value="NZ_JWJO01000050.1"/>
</dbReference>
<dbReference type="Gene3D" id="1.25.40.390">
    <property type="match status" value="1"/>
</dbReference>
<sequence>MKKYIYKISLLACFMALVSCDKDLEDINVNPNKPLEVPTGGLFNKSNKDLMTNTRGGFPSGRMALPWVQYSAQRNYTDEDLYLFRTGVNNSLYTDIFLAAKGYKEIIDIVTNPNNQVKVKTYGHPGNMLAASRIMLVYSQLQALEIYGDIPYYSYGSDDPDFEAMTIGTPEAKRTPKFAPQDKIFKDMLKELKEASESIELDSGIFNQGDFLFGNAGKMKKFANSLRLKIANRVKGVIPEAQEHIADAIKSGVMSSNDDSVGLKFQNDKVNPAPLYRAAFIDNRNDFAPTNTFVELLKGEEKMVGKKNPFKGIVDPRLFKMVAPKTNITKDENNKDIETAVSFRASKTVGSIEQGNYVDRTADFYVGMPIGILGSFTGSQTGSVSQFGSAVYKADKVEVLMEYAEVEFILSEVNGWNDTNYKNGIKASMLSWGITQTEVDEYLKDVPSANEENVMTQKYIALYMQPYEAWSEYRRTKFPKTFLLPGETRDLAAPGPNGETQYTFVPKVDLKDLPERITYPSDMDLVNKANKDAAAQRMGGDKMDTKLIWAKK</sequence>
<dbReference type="AlphaFoldDB" id="A0A161SH45"/>
<organism evidence="2 3">
    <name type="scientific">Myroides marinus</name>
    <dbReference type="NCBI Taxonomy" id="703342"/>
    <lineage>
        <taxon>Bacteria</taxon>
        <taxon>Pseudomonadati</taxon>
        <taxon>Bacteroidota</taxon>
        <taxon>Flavobacteriia</taxon>
        <taxon>Flavobacteriales</taxon>
        <taxon>Flavobacteriaceae</taxon>
        <taxon>Myroides</taxon>
    </lineage>
</organism>
<keyword evidence="3" id="KW-1185">Reference proteome</keyword>
<protein>
    <recommendedName>
        <fullName evidence="4">Starch-binding associating with outer membrane</fullName>
    </recommendedName>
</protein>
<dbReference type="OrthoDB" id="725917at2"/>
<dbReference type="Pfam" id="PF12771">
    <property type="entry name" value="SusD-like_2"/>
    <property type="match status" value="1"/>
</dbReference>
<evidence type="ECO:0008006" key="4">
    <source>
        <dbReference type="Google" id="ProtNLM"/>
    </source>
</evidence>
<evidence type="ECO:0000313" key="2">
    <source>
        <dbReference type="EMBL" id="KZE80715.1"/>
    </source>
</evidence>